<reference evidence="3" key="1">
    <citation type="submission" date="2020-06" db="EMBL/GenBank/DDBJ databases">
        <authorList>
            <person name="Li T."/>
            <person name="Hu X."/>
            <person name="Zhang T."/>
            <person name="Song X."/>
            <person name="Zhang H."/>
            <person name="Dai N."/>
            <person name="Sheng W."/>
            <person name="Hou X."/>
            <person name="Wei L."/>
        </authorList>
    </citation>
    <scope>NUCLEOTIDE SEQUENCE</scope>
    <source>
        <strain evidence="3">G02</strain>
        <tissue evidence="3">Leaf</tissue>
    </source>
</reference>
<reference evidence="3" key="2">
    <citation type="journal article" date="2024" name="Plant">
        <title>Genomic evolution and insights into agronomic trait innovations of Sesamum species.</title>
        <authorList>
            <person name="Miao H."/>
            <person name="Wang L."/>
            <person name="Qu L."/>
            <person name="Liu H."/>
            <person name="Sun Y."/>
            <person name="Le M."/>
            <person name="Wang Q."/>
            <person name="Wei S."/>
            <person name="Zheng Y."/>
            <person name="Lin W."/>
            <person name="Duan Y."/>
            <person name="Cao H."/>
            <person name="Xiong S."/>
            <person name="Wang X."/>
            <person name="Wei L."/>
            <person name="Li C."/>
            <person name="Ma Q."/>
            <person name="Ju M."/>
            <person name="Zhao R."/>
            <person name="Li G."/>
            <person name="Mu C."/>
            <person name="Tian Q."/>
            <person name="Mei H."/>
            <person name="Zhang T."/>
            <person name="Gao T."/>
            <person name="Zhang H."/>
        </authorList>
    </citation>
    <scope>NUCLEOTIDE SEQUENCE</scope>
    <source>
        <strain evidence="3">G02</strain>
    </source>
</reference>
<dbReference type="PANTHER" id="PTHR33463:SF198">
    <property type="entry name" value="RPP4C3"/>
    <property type="match status" value="1"/>
</dbReference>
<dbReference type="GO" id="GO:0043531">
    <property type="term" value="F:ADP binding"/>
    <property type="evidence" value="ECO:0007669"/>
    <property type="project" value="InterPro"/>
</dbReference>
<feature type="domain" description="NB-ARC" evidence="2">
    <location>
        <begin position="34"/>
        <end position="113"/>
    </location>
</feature>
<dbReference type="AlphaFoldDB" id="A0AAW2NQE8"/>
<organism evidence="3">
    <name type="scientific">Sesamum radiatum</name>
    <name type="common">Black benniseed</name>
    <dbReference type="NCBI Taxonomy" id="300843"/>
    <lineage>
        <taxon>Eukaryota</taxon>
        <taxon>Viridiplantae</taxon>
        <taxon>Streptophyta</taxon>
        <taxon>Embryophyta</taxon>
        <taxon>Tracheophyta</taxon>
        <taxon>Spermatophyta</taxon>
        <taxon>Magnoliopsida</taxon>
        <taxon>eudicotyledons</taxon>
        <taxon>Gunneridae</taxon>
        <taxon>Pentapetalae</taxon>
        <taxon>asterids</taxon>
        <taxon>lamiids</taxon>
        <taxon>Lamiales</taxon>
        <taxon>Pedaliaceae</taxon>
        <taxon>Sesamum</taxon>
    </lineage>
</organism>
<dbReference type="EMBL" id="JACGWJ010000019">
    <property type="protein sequence ID" value="KAL0346112.1"/>
    <property type="molecule type" value="Genomic_DNA"/>
</dbReference>
<dbReference type="Gene3D" id="3.40.50.300">
    <property type="entry name" value="P-loop containing nucleotide triphosphate hydrolases"/>
    <property type="match status" value="1"/>
</dbReference>
<evidence type="ECO:0000256" key="1">
    <source>
        <dbReference type="ARBA" id="ARBA00022821"/>
    </source>
</evidence>
<accession>A0AAW2NQE8</accession>
<name>A0AAW2NQE8_SESRA</name>
<keyword evidence="1" id="KW-0611">Plant defense</keyword>
<comment type="caution">
    <text evidence="3">The sequence shown here is derived from an EMBL/GenBank/DDBJ whole genome shotgun (WGS) entry which is preliminary data.</text>
</comment>
<dbReference type="PANTHER" id="PTHR33463">
    <property type="entry name" value="NB-ARC DOMAIN-CONTAINING PROTEIN-RELATED"/>
    <property type="match status" value="1"/>
</dbReference>
<sequence length="137" mass="15712">MDTASLQHEDKFKSRKSVEIESDNKFETRKFIEEEIMAALLNSDAKIISLCGMGGVGKTTMVERIGKTLKQKKLFDEIVMAVVTQEPDFKKIQNQIAQMLGLRLEEESPWTRAERLRSRMFAYTQNPGHTRRCLGMA</sequence>
<dbReference type="InterPro" id="IPR027417">
    <property type="entry name" value="P-loop_NTPase"/>
</dbReference>
<proteinExistence type="predicted"/>
<evidence type="ECO:0000259" key="2">
    <source>
        <dbReference type="Pfam" id="PF00931"/>
    </source>
</evidence>
<dbReference type="Pfam" id="PF00931">
    <property type="entry name" value="NB-ARC"/>
    <property type="match status" value="1"/>
</dbReference>
<gene>
    <name evidence="3" type="ORF">Sradi_4442500</name>
</gene>
<evidence type="ECO:0000313" key="3">
    <source>
        <dbReference type="EMBL" id="KAL0346112.1"/>
    </source>
</evidence>
<dbReference type="InterPro" id="IPR002182">
    <property type="entry name" value="NB-ARC"/>
</dbReference>
<protein>
    <recommendedName>
        <fullName evidence="2">NB-ARC domain-containing protein</fullName>
    </recommendedName>
</protein>
<dbReference type="InterPro" id="IPR050905">
    <property type="entry name" value="Plant_NBS-LRR"/>
</dbReference>
<dbReference type="SUPFAM" id="SSF52540">
    <property type="entry name" value="P-loop containing nucleoside triphosphate hydrolases"/>
    <property type="match status" value="1"/>
</dbReference>